<sequence>MSALPSGINGYADPRFAPAARAFRRLFARYLRTGGALSVYLRGEQVVHIWTGTADAAGEIPWTADTAALTFSTTKGITSLVIHRLADRGLLDYDTPVAEYWPEFATGGKHSLTVRDLLAHRSGLADLRRLLSAPADILDHELMEYRLAAATPDWTRGLPIYHAATFGWLLGGLARAVTGETMSTLYRTELAGPLGLSGLYLGHPGPDAPVAELVGSNLSFTGTRLGAPLTAAVARVPVLGKAVTAIHVSGVQDILMGPDPRILYSENGAATGIFTADAIARSYSVLANEGAHDGIRLLTPESARALNRFTRTSPDPHRFTPWHLGYHYFPTRGAPHAFGHMGMGGSGGWADPDSGLAVGFVHNRMALAYLPVDMSLLSLLLPSIAGSAALMRGATEAWKASAV</sequence>
<dbReference type="Gene3D" id="3.40.710.10">
    <property type="entry name" value="DD-peptidase/beta-lactamase superfamily"/>
    <property type="match status" value="1"/>
</dbReference>
<evidence type="ECO:0000259" key="1">
    <source>
        <dbReference type="Pfam" id="PF00144"/>
    </source>
</evidence>
<dbReference type="InterPro" id="IPR001466">
    <property type="entry name" value="Beta-lactam-related"/>
</dbReference>
<dbReference type="Proteomes" id="UP000602198">
    <property type="component" value="Unassembled WGS sequence"/>
</dbReference>
<evidence type="ECO:0000313" key="2">
    <source>
        <dbReference type="EMBL" id="MBL1078198.1"/>
    </source>
</evidence>
<reference evidence="2 3" key="1">
    <citation type="submission" date="2021-01" db="EMBL/GenBank/DDBJ databases">
        <title>WGS of actinomycetes isolated from Thailand.</title>
        <authorList>
            <person name="Thawai C."/>
        </authorList>
    </citation>
    <scope>NUCLEOTIDE SEQUENCE [LARGE SCALE GENOMIC DNA]</scope>
    <source>
        <strain evidence="2 3">LPG 2</strain>
    </source>
</reference>
<dbReference type="Pfam" id="PF00144">
    <property type="entry name" value="Beta-lactamase"/>
    <property type="match status" value="1"/>
</dbReference>
<protein>
    <submittedName>
        <fullName evidence="2">Beta-lactamase family protein</fullName>
    </submittedName>
</protein>
<dbReference type="PANTHER" id="PTHR43319">
    <property type="entry name" value="BETA-LACTAMASE-RELATED"/>
    <property type="match status" value="1"/>
</dbReference>
<dbReference type="PANTHER" id="PTHR43319:SF3">
    <property type="entry name" value="BETA-LACTAMASE-RELATED DOMAIN-CONTAINING PROTEIN"/>
    <property type="match status" value="1"/>
</dbReference>
<gene>
    <name evidence="2" type="ORF">JK358_27700</name>
</gene>
<dbReference type="RefSeq" id="WP_201953058.1">
    <property type="nucleotide sequence ID" value="NZ_JAERRJ010000011.1"/>
</dbReference>
<dbReference type="EMBL" id="JAERRJ010000011">
    <property type="protein sequence ID" value="MBL1078198.1"/>
    <property type="molecule type" value="Genomic_DNA"/>
</dbReference>
<organism evidence="2 3">
    <name type="scientific">Nocardia acididurans</name>
    <dbReference type="NCBI Taxonomy" id="2802282"/>
    <lineage>
        <taxon>Bacteria</taxon>
        <taxon>Bacillati</taxon>
        <taxon>Actinomycetota</taxon>
        <taxon>Actinomycetes</taxon>
        <taxon>Mycobacteriales</taxon>
        <taxon>Nocardiaceae</taxon>
        <taxon>Nocardia</taxon>
    </lineage>
</organism>
<dbReference type="SUPFAM" id="SSF56601">
    <property type="entry name" value="beta-lactamase/transpeptidase-like"/>
    <property type="match status" value="1"/>
</dbReference>
<dbReference type="InterPro" id="IPR012338">
    <property type="entry name" value="Beta-lactam/transpept-like"/>
</dbReference>
<feature type="domain" description="Beta-lactamase-related" evidence="1">
    <location>
        <begin position="21"/>
        <end position="366"/>
    </location>
</feature>
<evidence type="ECO:0000313" key="3">
    <source>
        <dbReference type="Proteomes" id="UP000602198"/>
    </source>
</evidence>
<dbReference type="InterPro" id="IPR052907">
    <property type="entry name" value="Beta-lactamase/esterase"/>
</dbReference>
<keyword evidence="3" id="KW-1185">Reference proteome</keyword>
<comment type="caution">
    <text evidence="2">The sequence shown here is derived from an EMBL/GenBank/DDBJ whole genome shotgun (WGS) entry which is preliminary data.</text>
</comment>
<proteinExistence type="predicted"/>
<name>A0ABS1MC25_9NOCA</name>
<accession>A0ABS1MC25</accession>